<dbReference type="EMBL" id="JAKGUD010000013">
    <property type="protein sequence ID" value="MCF4143322.1"/>
    <property type="molecule type" value="Genomic_DNA"/>
</dbReference>
<sequence length="209" mass="22201">MKLSELTVKEFVEELASDSPAPGGGSVAALAASLGAALSSMVASLTVGKEKYRDNWDAMEKVRSDGNELHRAFLNLMEKDTDAFNLFMAALKMPKGTDDEKAARSEAIQQATKKAIEVPFETMTKCLDMMELAKIACEKGNSNAITDAGSAAVLARAAAVAASYNVKINLMGLKDKGFADKTKVDMEKTLKLIEEGSASIEKAVEAAIS</sequence>
<dbReference type="SUPFAM" id="SSF101262">
    <property type="entry name" value="Methenyltetrahydrofolate cyclohydrolase-like"/>
    <property type="match status" value="1"/>
</dbReference>
<reference evidence="2 3" key="1">
    <citation type="submission" date="2022-01" db="EMBL/GenBank/DDBJ databases">
        <title>Dethiosulfovibrio faecalis sp. nov., a novel proteolytic, non-sulfur-reducing bacterium isolated from a marine aquaculture solid waste bioreactor.</title>
        <authorList>
            <person name="Grabowski S."/>
            <person name="Apolinario E."/>
            <person name="Schneider N."/>
            <person name="Marshall C.W."/>
            <person name="Sowers K.R."/>
        </authorList>
    </citation>
    <scope>NUCLEOTIDE SEQUENCE [LARGE SCALE GENOMIC DNA]</scope>
    <source>
        <strain evidence="2 3">DSM 12537</strain>
    </source>
</reference>
<dbReference type="Proteomes" id="UP001200430">
    <property type="component" value="Unassembled WGS sequence"/>
</dbReference>
<proteinExistence type="predicted"/>
<gene>
    <name evidence="2" type="ORF">L2W38_10910</name>
</gene>
<name>A0ABS9EQ53_9BACT</name>
<comment type="caution">
    <text evidence="2">The sequence shown here is derived from an EMBL/GenBank/DDBJ whole genome shotgun (WGS) entry which is preliminary data.</text>
</comment>
<protein>
    <submittedName>
        <fullName evidence="2">Cyclodeaminase/cyclohydrolase family protein</fullName>
    </submittedName>
</protein>
<dbReference type="Pfam" id="PF04961">
    <property type="entry name" value="FTCD_C"/>
    <property type="match status" value="1"/>
</dbReference>
<evidence type="ECO:0000313" key="2">
    <source>
        <dbReference type="EMBL" id="MCF4143322.1"/>
    </source>
</evidence>
<organism evidence="2 3">
    <name type="scientific">Dethiosulfovibrio marinus</name>
    <dbReference type="NCBI Taxonomy" id="133532"/>
    <lineage>
        <taxon>Bacteria</taxon>
        <taxon>Thermotogati</taxon>
        <taxon>Synergistota</taxon>
        <taxon>Synergistia</taxon>
        <taxon>Synergistales</taxon>
        <taxon>Dethiosulfovibrionaceae</taxon>
        <taxon>Dethiosulfovibrio</taxon>
    </lineage>
</organism>
<dbReference type="Gene3D" id="1.20.120.680">
    <property type="entry name" value="Formiminotetrahydrofolate cyclodeaminase monomer, up-and-down helical bundle"/>
    <property type="match status" value="1"/>
</dbReference>
<accession>A0ABS9EQ53</accession>
<dbReference type="InterPro" id="IPR036178">
    <property type="entry name" value="Formintransfe-cycloase-like_sf"/>
</dbReference>
<feature type="domain" description="Cyclodeaminase/cyclohydrolase" evidence="1">
    <location>
        <begin position="7"/>
        <end position="187"/>
    </location>
</feature>
<dbReference type="InterPro" id="IPR007044">
    <property type="entry name" value="Cyclodeamin/CycHdrlase"/>
</dbReference>
<evidence type="ECO:0000313" key="3">
    <source>
        <dbReference type="Proteomes" id="UP001200430"/>
    </source>
</evidence>
<dbReference type="RefSeq" id="WP_236100022.1">
    <property type="nucleotide sequence ID" value="NZ_JAKGUD010000013.1"/>
</dbReference>
<evidence type="ECO:0000259" key="1">
    <source>
        <dbReference type="Pfam" id="PF04961"/>
    </source>
</evidence>
<keyword evidence="3" id="KW-1185">Reference proteome</keyword>